<name>A0A6J5KSQ1_9CAUD</name>
<reference evidence="1" key="1">
    <citation type="submission" date="2020-04" db="EMBL/GenBank/DDBJ databases">
        <authorList>
            <person name="Chiriac C."/>
            <person name="Salcher M."/>
            <person name="Ghai R."/>
            <person name="Kavagutti S V."/>
        </authorList>
    </citation>
    <scope>NUCLEOTIDE SEQUENCE</scope>
</reference>
<gene>
    <name evidence="1" type="ORF">UFOVP53_158</name>
</gene>
<accession>A0A6J5KSQ1</accession>
<evidence type="ECO:0000313" key="1">
    <source>
        <dbReference type="EMBL" id="CAB4125518.1"/>
    </source>
</evidence>
<protein>
    <submittedName>
        <fullName evidence="1">Uncharacterized protein</fullName>
    </submittedName>
</protein>
<dbReference type="EMBL" id="LR796189">
    <property type="protein sequence ID" value="CAB4125518.1"/>
    <property type="molecule type" value="Genomic_DNA"/>
</dbReference>
<sequence>MKMSHRQKTIYAINGLYLTLSRLGIKTADFEDVNTYRTLLINLTEISYRYQNENVHKTP</sequence>
<organism evidence="1">
    <name type="scientific">uncultured Caudovirales phage</name>
    <dbReference type="NCBI Taxonomy" id="2100421"/>
    <lineage>
        <taxon>Viruses</taxon>
        <taxon>Duplodnaviria</taxon>
        <taxon>Heunggongvirae</taxon>
        <taxon>Uroviricota</taxon>
        <taxon>Caudoviricetes</taxon>
        <taxon>Peduoviridae</taxon>
        <taxon>Maltschvirus</taxon>
        <taxon>Maltschvirus maltsch</taxon>
    </lineage>
</organism>
<proteinExistence type="predicted"/>